<evidence type="ECO:0000256" key="1">
    <source>
        <dbReference type="SAM" id="SignalP"/>
    </source>
</evidence>
<reference evidence="4" key="1">
    <citation type="submission" date="2016-10" db="EMBL/GenBank/DDBJ databases">
        <authorList>
            <person name="Varghese N."/>
            <person name="Submissions S."/>
        </authorList>
    </citation>
    <scope>NUCLEOTIDE SEQUENCE [LARGE SCALE GENOMIC DNA]</scope>
    <source>
        <strain evidence="4">CGMCC 1.12402</strain>
    </source>
</reference>
<dbReference type="AlphaFoldDB" id="A0A1I0MH76"/>
<proteinExistence type="predicted"/>
<dbReference type="STRING" id="1267423.SAMN05216290_0396"/>
<dbReference type="PANTHER" id="PTHR31157:SF1">
    <property type="entry name" value="SCP DOMAIN-CONTAINING PROTEIN"/>
    <property type="match status" value="1"/>
</dbReference>
<name>A0A1I0MH76_9BACT</name>
<dbReference type="InterPro" id="IPR035940">
    <property type="entry name" value="CAP_sf"/>
</dbReference>
<gene>
    <name evidence="3" type="ORF">SAMN05216290_0396</name>
</gene>
<dbReference type="Gene3D" id="3.40.33.10">
    <property type="entry name" value="CAP"/>
    <property type="match status" value="1"/>
</dbReference>
<feature type="signal peptide" evidence="1">
    <location>
        <begin position="1"/>
        <end position="19"/>
    </location>
</feature>
<dbReference type="SUPFAM" id="SSF55797">
    <property type="entry name" value="PR-1-like"/>
    <property type="match status" value="1"/>
</dbReference>
<evidence type="ECO:0000259" key="2">
    <source>
        <dbReference type="Pfam" id="PF00188"/>
    </source>
</evidence>
<dbReference type="CDD" id="cd05379">
    <property type="entry name" value="CAP_bacterial"/>
    <property type="match status" value="1"/>
</dbReference>
<accession>A0A1I0MH76</accession>
<dbReference type="Pfam" id="PF00188">
    <property type="entry name" value="CAP"/>
    <property type="match status" value="1"/>
</dbReference>
<dbReference type="InterPro" id="IPR014044">
    <property type="entry name" value="CAP_dom"/>
</dbReference>
<organism evidence="3 4">
    <name type="scientific">Roseivirga pacifica</name>
    <dbReference type="NCBI Taxonomy" id="1267423"/>
    <lineage>
        <taxon>Bacteria</taxon>
        <taxon>Pseudomonadati</taxon>
        <taxon>Bacteroidota</taxon>
        <taxon>Cytophagia</taxon>
        <taxon>Cytophagales</taxon>
        <taxon>Roseivirgaceae</taxon>
        <taxon>Roseivirga</taxon>
    </lineage>
</organism>
<feature type="chain" id="PRO_5011480808" evidence="1">
    <location>
        <begin position="20"/>
        <end position="219"/>
    </location>
</feature>
<dbReference type="Proteomes" id="UP000199437">
    <property type="component" value="Unassembled WGS sequence"/>
</dbReference>
<keyword evidence="1" id="KW-0732">Signal</keyword>
<evidence type="ECO:0000313" key="3">
    <source>
        <dbReference type="EMBL" id="SEV87652.1"/>
    </source>
</evidence>
<sequence length="219" mass="25125">MLKRVCLVLLTSLLCLQLAAQKKWKDAYYEELTDETFRDFKGFNQPIDIKKIQYKLLNAAVFFSTNEARLEQGLSALSFQENLEIMAWNHSIKMGEDDFFAHEDPKNRKRKTPRQRANLAGITNPQIAENLTAIGGKNYGTYMELADALVDSWIDSPPHRKTLYSADALQLGCGVYYYDGVWQKNRDIHKQGNGFWLATQNFQLFTKVSASSSKEKKPK</sequence>
<dbReference type="OrthoDB" id="982527at2"/>
<keyword evidence="4" id="KW-1185">Reference proteome</keyword>
<evidence type="ECO:0000313" key="4">
    <source>
        <dbReference type="Proteomes" id="UP000199437"/>
    </source>
</evidence>
<dbReference type="PANTHER" id="PTHR31157">
    <property type="entry name" value="SCP DOMAIN-CONTAINING PROTEIN"/>
    <property type="match status" value="1"/>
</dbReference>
<dbReference type="EMBL" id="FOIR01000001">
    <property type="protein sequence ID" value="SEV87652.1"/>
    <property type="molecule type" value="Genomic_DNA"/>
</dbReference>
<feature type="domain" description="SCP" evidence="2">
    <location>
        <begin position="65"/>
        <end position="182"/>
    </location>
</feature>
<protein>
    <submittedName>
        <fullName evidence="3">Cysteine-rich secretory protein family protein</fullName>
    </submittedName>
</protein>